<dbReference type="SUPFAM" id="SSF53448">
    <property type="entry name" value="Nucleotide-diphospho-sugar transferases"/>
    <property type="match status" value="1"/>
</dbReference>
<keyword evidence="16" id="KW-1185">Reference proteome</keyword>
<dbReference type="VEuPathDB" id="AmoebaDB:NAEGRDRAFT_77984"/>
<comment type="subcellular location">
    <subcellularLocation>
        <location evidence="2">Golgi apparatus membrane</location>
        <topology evidence="2">Single-pass type II membrane protein</topology>
    </subcellularLocation>
</comment>
<keyword evidence="13" id="KW-0464">Manganese</keyword>
<sequence length="617" mass="72321">MNKKAKTILYLVLALFVFYVLYNFYIYTFLIDMDRNTPSTSNVIVNPKQDTPTDGGKQEIRPVHNPVIKSDATGKDQIYKISEYHPIYEQFVKEEIQSEYHPSSFIIAIVATKRPYYLEATLRSLQQVLYYNPKNTYIYQYGDDKVINQIARKYDISMIHNQILTSYEGRQLTEGAEHISLHYKYIIGHVFDNHKDVKHFIIVEDDMLFAPDFLLYFAQTAKFLHEDESIYAISAYNDNGMRGKVKYDNMVYRTDFMIGLGWLVSRRIWEKEWRYKWPRSHWDHFLRADNNRLGRQIIFPEVPRIYHSGYTGTHSTVALYERYFRNHLLNPNGFSPLGIARDHYQNGEYAMFDLERTTTKYTLEYLRKENYAKFIKHLLFEDPNIVYVSDPDTIINYQGKIIVIAYSTQNPHVNNEWVSISEYFELWHSTPIRDEYNGVMLFRWSDNMILIVGSYSPFYAETCGKAGSHCPAPISKFHKDSNWSLPKKDSIITFAISKQGQSCSSYCKQGFNMECYRFSFEEMNSCKFLRKFVGQECTECIPSSGPDQPAIDVDSKQCLFNGGGRGKFISTCEAYHVNTKRICPCFDEKKTIILREEWEDIIAQSQYAATHIVPKIE</sequence>
<dbReference type="AlphaFoldDB" id="D2UZX5"/>
<dbReference type="GeneID" id="8862992"/>
<keyword evidence="15" id="KW-0032">Aminotransferase</keyword>
<keyword evidence="11" id="KW-0333">Golgi apparatus</keyword>
<evidence type="ECO:0000256" key="14">
    <source>
        <dbReference type="SAM" id="Phobius"/>
    </source>
</evidence>
<comment type="pathway">
    <text evidence="3">Protein modification; protein glycosylation.</text>
</comment>
<gene>
    <name evidence="15" type="ORF">NAEGRDRAFT_77984</name>
</gene>
<dbReference type="Proteomes" id="UP000006671">
    <property type="component" value="Unassembled WGS sequence"/>
</dbReference>
<keyword evidence="12 14" id="KW-0472">Membrane</keyword>
<dbReference type="PANTHER" id="PTHR46396">
    <property type="entry name" value="PROTEIN O-LINKED-MANNOSE BETA-1,2-N-ACETYLGLUCOSAMINYLTRANSFERASE 1"/>
    <property type="match status" value="1"/>
</dbReference>
<dbReference type="Pfam" id="PF03071">
    <property type="entry name" value="GNT-I"/>
    <property type="match status" value="1"/>
</dbReference>
<evidence type="ECO:0000313" key="16">
    <source>
        <dbReference type="Proteomes" id="UP000006671"/>
    </source>
</evidence>
<dbReference type="PANTHER" id="PTHR46396:SF1">
    <property type="entry name" value="PROTEIN O-LINKED-MANNOSE BETA-1,2-N-ACETYLGLUCOSAMINYLTRANSFERASE 1"/>
    <property type="match status" value="1"/>
</dbReference>
<reference evidence="15 16" key="1">
    <citation type="journal article" date="2010" name="Cell">
        <title>The genome of Naegleria gruberi illuminates early eukaryotic versatility.</title>
        <authorList>
            <person name="Fritz-Laylin L.K."/>
            <person name="Prochnik S.E."/>
            <person name="Ginger M.L."/>
            <person name="Dacks J.B."/>
            <person name="Carpenter M.L."/>
            <person name="Field M.C."/>
            <person name="Kuo A."/>
            <person name="Paredez A."/>
            <person name="Chapman J."/>
            <person name="Pham J."/>
            <person name="Shu S."/>
            <person name="Neupane R."/>
            <person name="Cipriano M."/>
            <person name="Mancuso J."/>
            <person name="Tu H."/>
            <person name="Salamov A."/>
            <person name="Lindquist E."/>
            <person name="Shapiro H."/>
            <person name="Lucas S."/>
            <person name="Grigoriev I.V."/>
            <person name="Cande W.Z."/>
            <person name="Fulton C."/>
            <person name="Rokhsar D.S."/>
            <person name="Dawson S.C."/>
        </authorList>
    </citation>
    <scope>NUCLEOTIDE SEQUENCE [LARGE SCALE GENOMIC DNA]</scope>
    <source>
        <strain evidence="15 16">NEG-M</strain>
    </source>
</reference>
<dbReference type="InterPro" id="IPR004139">
    <property type="entry name" value="Glyco_trans_13"/>
</dbReference>
<keyword evidence="6 15" id="KW-0808">Transferase</keyword>
<comment type="cofactor">
    <cofactor evidence="1">
        <name>Mn(2+)</name>
        <dbReference type="ChEBI" id="CHEBI:29035"/>
    </cofactor>
</comment>
<dbReference type="GO" id="GO:0000139">
    <property type="term" value="C:Golgi membrane"/>
    <property type="evidence" value="ECO:0007669"/>
    <property type="project" value="UniProtKB-SubCell"/>
</dbReference>
<proteinExistence type="inferred from homology"/>
<dbReference type="UniPathway" id="UPA00378"/>
<dbReference type="GO" id="GO:0046872">
    <property type="term" value="F:metal ion binding"/>
    <property type="evidence" value="ECO:0007669"/>
    <property type="project" value="UniProtKB-KW"/>
</dbReference>
<dbReference type="RefSeq" id="XP_002682755.1">
    <property type="nucleotide sequence ID" value="XM_002682709.1"/>
</dbReference>
<dbReference type="InterPro" id="IPR029044">
    <property type="entry name" value="Nucleotide-diphossugar_trans"/>
</dbReference>
<organism evidence="16">
    <name type="scientific">Naegleria gruberi</name>
    <name type="common">Amoeba</name>
    <dbReference type="NCBI Taxonomy" id="5762"/>
    <lineage>
        <taxon>Eukaryota</taxon>
        <taxon>Discoba</taxon>
        <taxon>Heterolobosea</taxon>
        <taxon>Tetramitia</taxon>
        <taxon>Eutetramitia</taxon>
        <taxon>Vahlkampfiidae</taxon>
        <taxon>Naegleria</taxon>
    </lineage>
</organism>
<evidence type="ECO:0000256" key="13">
    <source>
        <dbReference type="ARBA" id="ARBA00023211"/>
    </source>
</evidence>
<keyword evidence="8" id="KW-0479">Metal-binding</keyword>
<dbReference type="GO" id="GO:0047223">
    <property type="term" value="F:beta-1,3-galactosyl-O-glycosyl-glycoprotein beta-1,3-N-acetylglucosaminyltransferase activity"/>
    <property type="evidence" value="ECO:0007669"/>
    <property type="project" value="TreeGrafter"/>
</dbReference>
<keyword evidence="10 14" id="KW-1133">Transmembrane helix</keyword>
<evidence type="ECO:0000256" key="11">
    <source>
        <dbReference type="ARBA" id="ARBA00023034"/>
    </source>
</evidence>
<evidence type="ECO:0000256" key="5">
    <source>
        <dbReference type="ARBA" id="ARBA00022676"/>
    </source>
</evidence>
<dbReference type="GO" id="GO:0016266">
    <property type="term" value="P:protein O-linked glycosylation via N-acetyl-galactosamine"/>
    <property type="evidence" value="ECO:0007669"/>
    <property type="project" value="TreeGrafter"/>
</dbReference>
<evidence type="ECO:0000256" key="3">
    <source>
        <dbReference type="ARBA" id="ARBA00004922"/>
    </source>
</evidence>
<keyword evidence="7 14" id="KW-0812">Transmembrane</keyword>
<dbReference type="Gene3D" id="3.90.550.10">
    <property type="entry name" value="Spore Coat Polysaccharide Biosynthesis Protein SpsA, Chain A"/>
    <property type="match status" value="1"/>
</dbReference>
<name>D2UZX5_NAEGR</name>
<keyword evidence="9" id="KW-0735">Signal-anchor</keyword>
<dbReference type="EMBL" id="GG738846">
    <property type="protein sequence ID" value="EFC50011.1"/>
    <property type="molecule type" value="Genomic_DNA"/>
</dbReference>
<comment type="similarity">
    <text evidence="4">Belongs to the glycosyltransferase 13 family.</text>
</comment>
<keyword evidence="5" id="KW-0328">Glycosyltransferase</keyword>
<dbReference type="KEGG" id="ngr:NAEGRDRAFT_77984"/>
<dbReference type="eggNOG" id="ENOG502S4MK">
    <property type="taxonomic scope" value="Eukaryota"/>
</dbReference>
<evidence type="ECO:0000256" key="4">
    <source>
        <dbReference type="ARBA" id="ARBA00006492"/>
    </source>
</evidence>
<evidence type="ECO:0000256" key="8">
    <source>
        <dbReference type="ARBA" id="ARBA00022723"/>
    </source>
</evidence>
<dbReference type="GO" id="GO:0008483">
    <property type="term" value="F:transaminase activity"/>
    <property type="evidence" value="ECO:0007669"/>
    <property type="project" value="UniProtKB-KW"/>
</dbReference>
<accession>D2UZX5</accession>
<evidence type="ECO:0000256" key="12">
    <source>
        <dbReference type="ARBA" id="ARBA00023136"/>
    </source>
</evidence>
<dbReference type="InParanoid" id="D2UZX5"/>
<evidence type="ECO:0000256" key="10">
    <source>
        <dbReference type="ARBA" id="ARBA00022989"/>
    </source>
</evidence>
<dbReference type="OrthoDB" id="440755at2759"/>
<evidence type="ECO:0000313" key="15">
    <source>
        <dbReference type="EMBL" id="EFC50011.1"/>
    </source>
</evidence>
<dbReference type="FunFam" id="3.90.550.10:FF:000252">
    <property type="entry name" value="Protein O-linked-mannose beta-1,2-N-acetylglucosaminyltransferase 1"/>
    <property type="match status" value="1"/>
</dbReference>
<evidence type="ECO:0000256" key="7">
    <source>
        <dbReference type="ARBA" id="ARBA00022692"/>
    </source>
</evidence>
<evidence type="ECO:0000256" key="1">
    <source>
        <dbReference type="ARBA" id="ARBA00001936"/>
    </source>
</evidence>
<protein>
    <submittedName>
        <fullName evidence="15">N-acetylglucosaminylaminotransferase</fullName>
    </submittedName>
</protein>
<dbReference type="InterPro" id="IPR052463">
    <property type="entry name" value="O-linked_mannose_GnT"/>
</dbReference>
<evidence type="ECO:0000256" key="2">
    <source>
        <dbReference type="ARBA" id="ARBA00004323"/>
    </source>
</evidence>
<evidence type="ECO:0000256" key="9">
    <source>
        <dbReference type="ARBA" id="ARBA00022968"/>
    </source>
</evidence>
<evidence type="ECO:0000256" key="6">
    <source>
        <dbReference type="ARBA" id="ARBA00022679"/>
    </source>
</evidence>
<feature type="transmembrane region" description="Helical" evidence="14">
    <location>
        <begin position="7"/>
        <end position="30"/>
    </location>
</feature>